<evidence type="ECO:0000256" key="1">
    <source>
        <dbReference type="ARBA" id="ARBA00010928"/>
    </source>
</evidence>
<feature type="domain" description="Gfo/Idh/MocA-like oxidoreductase N-terminal" evidence="4">
    <location>
        <begin position="8"/>
        <end position="121"/>
    </location>
</feature>
<evidence type="ECO:0000313" key="6">
    <source>
        <dbReference type="EMBL" id="MFD2840396.1"/>
    </source>
</evidence>
<organism evidence="6 7">
    <name type="scientific">Populibacterium corticicola</name>
    <dbReference type="NCBI Taxonomy" id="1812826"/>
    <lineage>
        <taxon>Bacteria</taxon>
        <taxon>Bacillati</taxon>
        <taxon>Actinomycetota</taxon>
        <taxon>Actinomycetes</taxon>
        <taxon>Micrococcales</taxon>
        <taxon>Jonesiaceae</taxon>
        <taxon>Populibacterium</taxon>
    </lineage>
</organism>
<dbReference type="SUPFAM" id="SSF55347">
    <property type="entry name" value="Glyceraldehyde-3-phosphate dehydrogenase-like, C-terminal domain"/>
    <property type="match status" value="1"/>
</dbReference>
<dbReference type="Pfam" id="PF01408">
    <property type="entry name" value="GFO_IDH_MocA"/>
    <property type="match status" value="1"/>
</dbReference>
<dbReference type="RefSeq" id="WP_377466229.1">
    <property type="nucleotide sequence ID" value="NZ_JBHUOP010000003.1"/>
</dbReference>
<proteinExistence type="inferred from homology"/>
<dbReference type="InterPro" id="IPR000683">
    <property type="entry name" value="Gfo/Idh/MocA-like_OxRdtase_N"/>
</dbReference>
<comment type="similarity">
    <text evidence="1">Belongs to the Gfo/Idh/MocA family.</text>
</comment>
<comment type="caution">
    <text evidence="6">The sequence shown here is derived from an EMBL/GenBank/DDBJ whole genome shotgun (WGS) entry which is preliminary data.</text>
</comment>
<evidence type="ECO:0000259" key="5">
    <source>
        <dbReference type="Pfam" id="PF22725"/>
    </source>
</evidence>
<dbReference type="Proteomes" id="UP001597391">
    <property type="component" value="Unassembled WGS sequence"/>
</dbReference>
<dbReference type="InterPro" id="IPR050984">
    <property type="entry name" value="Gfo/Idh/MocA_domain"/>
</dbReference>
<evidence type="ECO:0000259" key="4">
    <source>
        <dbReference type="Pfam" id="PF01408"/>
    </source>
</evidence>
<name>A0ABW5XD23_9MICO</name>
<feature type="domain" description="GFO/IDH/MocA-like oxidoreductase" evidence="5">
    <location>
        <begin position="133"/>
        <end position="246"/>
    </location>
</feature>
<evidence type="ECO:0000256" key="3">
    <source>
        <dbReference type="ARBA" id="ARBA00023027"/>
    </source>
</evidence>
<evidence type="ECO:0000313" key="7">
    <source>
        <dbReference type="Proteomes" id="UP001597391"/>
    </source>
</evidence>
<keyword evidence="2" id="KW-0560">Oxidoreductase</keyword>
<keyword evidence="3" id="KW-0520">NAD</keyword>
<dbReference type="PANTHER" id="PTHR22604">
    <property type="entry name" value="OXIDOREDUCTASES"/>
    <property type="match status" value="1"/>
</dbReference>
<dbReference type="EMBL" id="JBHUOP010000003">
    <property type="protein sequence ID" value="MFD2840396.1"/>
    <property type="molecule type" value="Genomic_DNA"/>
</dbReference>
<dbReference type="SUPFAM" id="SSF51735">
    <property type="entry name" value="NAD(P)-binding Rossmann-fold domains"/>
    <property type="match status" value="1"/>
</dbReference>
<dbReference type="Pfam" id="PF22725">
    <property type="entry name" value="GFO_IDH_MocA_C3"/>
    <property type="match status" value="1"/>
</dbReference>
<dbReference type="Gene3D" id="3.30.360.10">
    <property type="entry name" value="Dihydrodipicolinate Reductase, domain 2"/>
    <property type="match status" value="1"/>
</dbReference>
<dbReference type="InterPro" id="IPR055170">
    <property type="entry name" value="GFO_IDH_MocA-like_dom"/>
</dbReference>
<sequence length="330" mass="35539">MSSVSLGWALLGTGSVSHSVASDLALVSGAKQVSVWSRTGENAQRFAGMHHFERSSSSLDEVLGDSEVDLVYIATPHATHAEFALAALRAGKHVLVEKPIGVNAAEAREIAAAAKTHDRFAMEAMWMRFNPTYRSLRADVTAGVIGQPQAVRATFGLPFGASDSERWSSERRSSTLLDQAIYAVTFARDVLGDPECILSRASVRGDDVDLTLHATLEYPGGRFAQLAASMVTYLEPSASVSGTNGWSTLAAPFWATDRYTTHSGDFATAFGAPDERVLPTEGNGYVPMLRGVQESILTGEREHRLHPLSESIAVMDILDQIRDSWPATTS</sequence>
<evidence type="ECO:0000256" key="2">
    <source>
        <dbReference type="ARBA" id="ARBA00023002"/>
    </source>
</evidence>
<accession>A0ABW5XD23</accession>
<keyword evidence="7" id="KW-1185">Reference proteome</keyword>
<gene>
    <name evidence="6" type="ORF">ACFSYH_07395</name>
</gene>
<reference evidence="7" key="1">
    <citation type="journal article" date="2019" name="Int. J. Syst. Evol. Microbiol.">
        <title>The Global Catalogue of Microorganisms (GCM) 10K type strain sequencing project: providing services to taxonomists for standard genome sequencing and annotation.</title>
        <authorList>
            <consortium name="The Broad Institute Genomics Platform"/>
            <consortium name="The Broad Institute Genome Sequencing Center for Infectious Disease"/>
            <person name="Wu L."/>
            <person name="Ma J."/>
        </authorList>
    </citation>
    <scope>NUCLEOTIDE SEQUENCE [LARGE SCALE GENOMIC DNA]</scope>
    <source>
        <strain evidence="7">KCTC 33576</strain>
    </source>
</reference>
<dbReference type="PANTHER" id="PTHR22604:SF105">
    <property type="entry name" value="TRANS-1,2-DIHYDROBENZENE-1,2-DIOL DEHYDROGENASE"/>
    <property type="match status" value="1"/>
</dbReference>
<protein>
    <submittedName>
        <fullName evidence="6">Gfo/Idh/MocA family protein</fullName>
    </submittedName>
</protein>
<dbReference type="InterPro" id="IPR036291">
    <property type="entry name" value="NAD(P)-bd_dom_sf"/>
</dbReference>
<dbReference type="Gene3D" id="3.40.50.720">
    <property type="entry name" value="NAD(P)-binding Rossmann-like Domain"/>
    <property type="match status" value="1"/>
</dbReference>